<dbReference type="GeneID" id="115471062"/>
<dbReference type="RefSeq" id="XP_030060592.1">
    <property type="nucleotide sequence ID" value="XM_030204732.1"/>
</dbReference>
<proteinExistence type="predicted"/>
<evidence type="ECO:0000313" key="2">
    <source>
        <dbReference type="RefSeq" id="XP_030060592.1"/>
    </source>
</evidence>
<dbReference type="Proteomes" id="UP000515156">
    <property type="component" value="Chromosome 5"/>
</dbReference>
<sequence>MASGYLRQSCSFLVKDFFSTQTASVNQGAPALRTQSAAFDTVDHSILLDTLSSLGFQGSVLSWFSSYLSLRTFSVHSVSACLSDIAAWMSQHHLKLNMTKTELLIFPPKPTSPLPPFSISVDGSLILPVSSARNLGVIFDSSLSFSAHIQQTAKTCRFFLYNICKIRPFLSEHSTKTLIHILVTSRLDYCNLLLAGLPLSHLSPLQSVQNSAARLIFRQGRFTHTTPLLKTLHWLPIHFRILFKLLLLTYKCIHSAAPQYLSTLVLPYTPSRALKQQILDNCGAQVLVSVNISIEMDGLDDASHSIVTMPRSEILIFPLVKLEQVTLDAVGDTLTLLHDSISALIFVVMATHQNLIVSSGDLKSCPEHLVKVGVTAERQQVQSALSKDKNSIT</sequence>
<name>A0A6P7XYZ2_9AMPH</name>
<keyword evidence="1" id="KW-1185">Reference proteome</keyword>
<dbReference type="PANTHER" id="PTHR33332">
    <property type="entry name" value="REVERSE TRANSCRIPTASE DOMAIN-CONTAINING PROTEIN"/>
    <property type="match status" value="1"/>
</dbReference>
<dbReference type="OrthoDB" id="8939918at2759"/>
<reference evidence="2" key="1">
    <citation type="submission" date="2025-08" db="UniProtKB">
        <authorList>
            <consortium name="RefSeq"/>
        </authorList>
    </citation>
    <scope>IDENTIFICATION</scope>
</reference>
<dbReference type="AlphaFoldDB" id="A0A6P7XYZ2"/>
<gene>
    <name evidence="2" type="primary">LOC115471062</name>
</gene>
<dbReference type="InParanoid" id="A0A6P7XYZ2"/>
<accession>A0A6P7XYZ2</accession>
<dbReference type="KEGG" id="muo:115471062"/>
<protein>
    <submittedName>
        <fullName evidence="2">Uncharacterized protein LOC115471062</fullName>
    </submittedName>
</protein>
<organism evidence="1 2">
    <name type="scientific">Microcaecilia unicolor</name>
    <dbReference type="NCBI Taxonomy" id="1415580"/>
    <lineage>
        <taxon>Eukaryota</taxon>
        <taxon>Metazoa</taxon>
        <taxon>Chordata</taxon>
        <taxon>Craniata</taxon>
        <taxon>Vertebrata</taxon>
        <taxon>Euteleostomi</taxon>
        <taxon>Amphibia</taxon>
        <taxon>Gymnophiona</taxon>
        <taxon>Siphonopidae</taxon>
        <taxon>Microcaecilia</taxon>
    </lineage>
</organism>
<evidence type="ECO:0000313" key="1">
    <source>
        <dbReference type="Proteomes" id="UP000515156"/>
    </source>
</evidence>